<dbReference type="InterPro" id="IPR011701">
    <property type="entry name" value="MFS"/>
</dbReference>
<dbReference type="PANTHER" id="PTHR23526">
    <property type="entry name" value="INTEGRAL MEMBRANE TRANSPORT PROTEIN-RELATED"/>
    <property type="match status" value="1"/>
</dbReference>
<feature type="transmembrane region" description="Helical" evidence="1">
    <location>
        <begin position="164"/>
        <end position="183"/>
    </location>
</feature>
<comment type="caution">
    <text evidence="2">The sequence shown here is derived from an EMBL/GenBank/DDBJ whole genome shotgun (WGS) entry which is preliminary data.</text>
</comment>
<proteinExistence type="predicted"/>
<feature type="transmembrane region" description="Helical" evidence="1">
    <location>
        <begin position="134"/>
        <end position="158"/>
    </location>
</feature>
<dbReference type="InterPro" id="IPR052528">
    <property type="entry name" value="Sugar_transport-like"/>
</dbReference>
<feature type="transmembrane region" description="Helical" evidence="1">
    <location>
        <begin position="101"/>
        <end position="122"/>
    </location>
</feature>
<dbReference type="EMBL" id="DTHG01000101">
    <property type="protein sequence ID" value="HGW92540.1"/>
    <property type="molecule type" value="Genomic_DNA"/>
</dbReference>
<gene>
    <name evidence="2" type="ORF">ENV67_08410</name>
</gene>
<dbReference type="Pfam" id="PF07690">
    <property type="entry name" value="MFS_1"/>
    <property type="match status" value="1"/>
</dbReference>
<dbReference type="PANTHER" id="PTHR23526:SF2">
    <property type="entry name" value="MAJOR FACILITATOR SUPERFAMILY (MFS) PROFILE DOMAIN-CONTAINING PROTEIN"/>
    <property type="match status" value="1"/>
</dbReference>
<sequence>MLRLNEVEKKTFKYHLLFSLFNGILNGGLSLQEIILKKKFNSPNSIVTIAVMLWPLSNLFSIYWGYHLENIEERKKLFYIAGIFGRLPLLLSIFINNGGQLLPILFITYFFNAFIIPVQNTIFQRNYTNERRNLLFGLSLSVYSIFTLISSTIIGKLLDMNDKFFGIIYGLCGFSGFISLLFLSRIEINERKNNKKREFKLLQPVLNMINEFKENNQFLQFEIAFTIYGMGILLILAVIPQFLVNKIKMSYSEISFVRVFLLNIVFSIFMPLSGYLNRYVHPIKITGISYFFLFIFSTLLGLTPYQNIFSVKGMVIFSFIIYAIAMAGVEMTWYLGSIYFAKDKDAVVHQSIHVSLTAVRGLLAPPLGLFIMSRFNDLSAFLTGSFFFLVSSIVMLLLLKKM</sequence>
<feature type="transmembrane region" description="Helical" evidence="1">
    <location>
        <begin position="77"/>
        <end position="95"/>
    </location>
</feature>
<feature type="transmembrane region" description="Helical" evidence="1">
    <location>
        <begin position="256"/>
        <end position="276"/>
    </location>
</feature>
<organism evidence="2">
    <name type="scientific">candidate division WOR-3 bacterium</name>
    <dbReference type="NCBI Taxonomy" id="2052148"/>
    <lineage>
        <taxon>Bacteria</taxon>
        <taxon>Bacteria division WOR-3</taxon>
    </lineage>
</organism>
<accession>A0A7C4YDS2</accession>
<name>A0A7C4YDS2_UNCW3</name>
<dbReference type="GO" id="GO:0022857">
    <property type="term" value="F:transmembrane transporter activity"/>
    <property type="evidence" value="ECO:0007669"/>
    <property type="project" value="InterPro"/>
</dbReference>
<keyword evidence="1" id="KW-0812">Transmembrane</keyword>
<feature type="transmembrane region" description="Helical" evidence="1">
    <location>
        <begin position="378"/>
        <end position="399"/>
    </location>
</feature>
<evidence type="ECO:0000313" key="2">
    <source>
        <dbReference type="EMBL" id="HGW92540.1"/>
    </source>
</evidence>
<feature type="transmembrane region" description="Helical" evidence="1">
    <location>
        <begin position="46"/>
        <end position="65"/>
    </location>
</feature>
<dbReference type="InterPro" id="IPR036259">
    <property type="entry name" value="MFS_trans_sf"/>
</dbReference>
<feature type="transmembrane region" description="Helical" evidence="1">
    <location>
        <begin position="314"/>
        <end position="340"/>
    </location>
</feature>
<feature type="transmembrane region" description="Helical" evidence="1">
    <location>
        <begin position="352"/>
        <end position="372"/>
    </location>
</feature>
<feature type="transmembrane region" description="Helical" evidence="1">
    <location>
        <begin position="223"/>
        <end position="244"/>
    </location>
</feature>
<dbReference type="AlphaFoldDB" id="A0A7C4YDS2"/>
<protein>
    <submittedName>
        <fullName evidence="2">MFS transporter</fullName>
    </submittedName>
</protein>
<feature type="transmembrane region" description="Helical" evidence="1">
    <location>
        <begin position="288"/>
        <end position="308"/>
    </location>
</feature>
<dbReference type="SUPFAM" id="SSF103473">
    <property type="entry name" value="MFS general substrate transporter"/>
    <property type="match status" value="1"/>
</dbReference>
<reference evidence="2" key="1">
    <citation type="journal article" date="2020" name="mSystems">
        <title>Genome- and Community-Level Interaction Insights into Carbon Utilization and Element Cycling Functions of Hydrothermarchaeota in Hydrothermal Sediment.</title>
        <authorList>
            <person name="Zhou Z."/>
            <person name="Liu Y."/>
            <person name="Xu W."/>
            <person name="Pan J."/>
            <person name="Luo Z.H."/>
            <person name="Li M."/>
        </authorList>
    </citation>
    <scope>NUCLEOTIDE SEQUENCE [LARGE SCALE GENOMIC DNA]</scope>
    <source>
        <strain evidence="2">SpSt-780</strain>
    </source>
</reference>
<keyword evidence="1" id="KW-0472">Membrane</keyword>
<dbReference type="Gene3D" id="1.20.1250.20">
    <property type="entry name" value="MFS general substrate transporter like domains"/>
    <property type="match status" value="2"/>
</dbReference>
<keyword evidence="1" id="KW-1133">Transmembrane helix</keyword>
<evidence type="ECO:0000256" key="1">
    <source>
        <dbReference type="SAM" id="Phobius"/>
    </source>
</evidence>
<feature type="transmembrane region" description="Helical" evidence="1">
    <location>
        <begin position="12"/>
        <end position="31"/>
    </location>
</feature>